<feature type="compositionally biased region" description="Low complexity" evidence="1">
    <location>
        <begin position="343"/>
        <end position="364"/>
    </location>
</feature>
<dbReference type="Proteomes" id="UP001201262">
    <property type="component" value="Unassembled WGS sequence"/>
</dbReference>
<feature type="compositionally biased region" description="Polar residues" evidence="1">
    <location>
        <begin position="1"/>
        <end position="15"/>
    </location>
</feature>
<dbReference type="GeneID" id="70250207"/>
<evidence type="ECO:0000256" key="1">
    <source>
        <dbReference type="SAM" id="MobiDB-lite"/>
    </source>
</evidence>
<dbReference type="AlphaFoldDB" id="A0AAD4L0U0"/>
<proteinExistence type="predicted"/>
<organism evidence="2 3">
    <name type="scientific">Talaromyces proteolyticus</name>
    <dbReference type="NCBI Taxonomy" id="1131652"/>
    <lineage>
        <taxon>Eukaryota</taxon>
        <taxon>Fungi</taxon>
        <taxon>Dikarya</taxon>
        <taxon>Ascomycota</taxon>
        <taxon>Pezizomycotina</taxon>
        <taxon>Eurotiomycetes</taxon>
        <taxon>Eurotiomycetidae</taxon>
        <taxon>Eurotiales</taxon>
        <taxon>Trichocomaceae</taxon>
        <taxon>Talaromyces</taxon>
        <taxon>Talaromyces sect. Bacilispori</taxon>
    </lineage>
</organism>
<name>A0AAD4L0U0_9EURO</name>
<keyword evidence="3" id="KW-1185">Reference proteome</keyword>
<gene>
    <name evidence="2" type="ORF">BGW36DRAFT_424093</name>
</gene>
<feature type="region of interest" description="Disordered" evidence="1">
    <location>
        <begin position="1"/>
        <end position="48"/>
    </location>
</feature>
<reference evidence="2" key="1">
    <citation type="submission" date="2021-12" db="EMBL/GenBank/DDBJ databases">
        <title>Convergent genome expansion in fungi linked to evolution of root-endophyte symbiosis.</title>
        <authorList>
            <consortium name="DOE Joint Genome Institute"/>
            <person name="Ke Y.-H."/>
            <person name="Bonito G."/>
            <person name="Liao H.-L."/>
            <person name="Looney B."/>
            <person name="Rojas-Flechas A."/>
            <person name="Nash J."/>
            <person name="Hameed K."/>
            <person name="Schadt C."/>
            <person name="Martin F."/>
            <person name="Crous P.W."/>
            <person name="Miettinen O."/>
            <person name="Magnuson J.K."/>
            <person name="Labbe J."/>
            <person name="Jacobson D."/>
            <person name="Doktycz M.J."/>
            <person name="Veneault-Fourrey C."/>
            <person name="Kuo A."/>
            <person name="Mondo S."/>
            <person name="Calhoun S."/>
            <person name="Riley R."/>
            <person name="Ohm R."/>
            <person name="LaButti K."/>
            <person name="Andreopoulos B."/>
            <person name="Pangilinan J."/>
            <person name="Nolan M."/>
            <person name="Tritt A."/>
            <person name="Clum A."/>
            <person name="Lipzen A."/>
            <person name="Daum C."/>
            <person name="Barry K."/>
            <person name="Grigoriev I.V."/>
            <person name="Vilgalys R."/>
        </authorList>
    </citation>
    <scope>NUCLEOTIDE SEQUENCE</scope>
    <source>
        <strain evidence="2">PMI_201</strain>
    </source>
</reference>
<sequence length="466" mass="52838">MIQTTTNQQRSSGSFPRSKKSQRNTTNSSKLPQRLILNPPKPPQHPKLALRSSKQPIFNRLAGDWMDFTLIGNGQDAPYHYGDICKVQAIMKIFNGSSSTTSSGVGGVEKHESIDVEMTMVDTELDDHTRVEQEMNDILQEALDCPHCEKTMHFEPEAMESDIRLGIYRRSEDPPFVLNQPREEIAPDEMPQEVWEPGYLNLATTAQQEKYLQLVSQHIDRNRANKAFIGMDDIDQGYESKFAFYCVDYHIHQHYIHRRSVLNLCRTNDEMDDFRYWKYKLALWTAQQNSRPQEESRDIIVQTIPVDDETASEPASATTSPPAIVIESESSTLNPFTTPPSSPISSVFSSPLSSPSTAASSPPGLLSFPLPPPAILPWPNQQFTLSAQITLHRRLTNPRERAGHVRAAHKRFQSIMEERAIQRREGLAKAEYQATIAWNRWQLGKGGPLAITREGEIGELLQRFSR</sequence>
<protein>
    <submittedName>
        <fullName evidence="2">Uncharacterized protein</fullName>
    </submittedName>
</protein>
<dbReference type="EMBL" id="JAJTJA010000003">
    <property type="protein sequence ID" value="KAH8701790.1"/>
    <property type="molecule type" value="Genomic_DNA"/>
</dbReference>
<evidence type="ECO:0000313" key="2">
    <source>
        <dbReference type="EMBL" id="KAH8701790.1"/>
    </source>
</evidence>
<evidence type="ECO:0000313" key="3">
    <source>
        <dbReference type="Proteomes" id="UP001201262"/>
    </source>
</evidence>
<feature type="region of interest" description="Disordered" evidence="1">
    <location>
        <begin position="331"/>
        <end position="364"/>
    </location>
</feature>
<comment type="caution">
    <text evidence="2">The sequence shown here is derived from an EMBL/GenBank/DDBJ whole genome shotgun (WGS) entry which is preliminary data.</text>
</comment>
<accession>A0AAD4L0U0</accession>
<dbReference type="RefSeq" id="XP_046075166.1">
    <property type="nucleotide sequence ID" value="XM_046219920.1"/>
</dbReference>